<dbReference type="EMBL" id="PJKA01000012">
    <property type="protein sequence ID" value="PNC17547.1"/>
    <property type="molecule type" value="Genomic_DNA"/>
</dbReference>
<proteinExistence type="predicted"/>
<dbReference type="Pfam" id="PF22039">
    <property type="entry name" value="HUTI_composite_bact"/>
    <property type="match status" value="1"/>
</dbReference>
<dbReference type="FunFam" id="3.20.20.140:FF:000014">
    <property type="entry name" value="5-methylthioadenosine/S-adenosylhomocysteine deaminase"/>
    <property type="match status" value="1"/>
</dbReference>
<dbReference type="GO" id="GO:0019239">
    <property type="term" value="F:deaminase activity"/>
    <property type="evidence" value="ECO:0007669"/>
    <property type="project" value="UniProtKB-ARBA"/>
</dbReference>
<dbReference type="Pfam" id="PF01979">
    <property type="entry name" value="Amidohydro_1"/>
    <property type="match status" value="1"/>
</dbReference>
<dbReference type="PANTHER" id="PTHR43794">
    <property type="entry name" value="AMINOHYDROLASE SSNA-RELATED"/>
    <property type="match status" value="1"/>
</dbReference>
<evidence type="ECO:0000259" key="5">
    <source>
        <dbReference type="Pfam" id="PF22039"/>
    </source>
</evidence>
<evidence type="ECO:0000256" key="3">
    <source>
        <dbReference type="ARBA" id="ARBA00022833"/>
    </source>
</evidence>
<name>A0A2N8HCD2_9BACT</name>
<dbReference type="InterPro" id="IPR054418">
    <property type="entry name" value="MQNX/HUTI_composite_N"/>
</dbReference>
<comment type="caution">
    <text evidence="6">The sequence shown here is derived from an EMBL/GenBank/DDBJ whole genome shotgun (WGS) entry which is preliminary data.</text>
</comment>
<sequence>MGINGEFNCDPFLAVFPFEVKHEMSNLHEIPGHREMKLPERTRWGTFCAMEQQACDLLVTASRMLAGAGQAGAAGNAAVAVRDGKILETGSAAELEARWKPAARRDLGNVLLMPGLVNAHTHVPMTFLRGFADDLPLMEWLTGHIFPVEARLTDRIVSLGARLGMYEMMRTGTTAFVDSYLLEINVLREAERMGMRCVGGEALFAFPSPAYGGWDAAEALYREQAARFAGRGRVQVALMPHSVYTTSDDVLRRSMKLAEELDLMLHIHLSESAGEVQQCRTLHQDRRPVAYARDMGLLNERTVLAHMVDMTDDELELVASSGAAIAHNPVSNLKLASGFARVRDMVRVGISVSLGTDGACSNNSLDMFETMKLAAILAKGCSGDATAVPATQALNMATAEGARIFRTPGLGTLAPGAPADMIALDLDEPNLCPIFNEASHAVYAASGKDCVFTMVEGNILYDHGTYTDGLYADTAAEMRDLVEWVKGKE</sequence>
<evidence type="ECO:0000313" key="7">
    <source>
        <dbReference type="Proteomes" id="UP000236000"/>
    </source>
</evidence>
<dbReference type="InterPro" id="IPR050287">
    <property type="entry name" value="MTA/SAH_deaminase"/>
</dbReference>
<dbReference type="GO" id="GO:0046872">
    <property type="term" value="F:metal ion binding"/>
    <property type="evidence" value="ECO:0007669"/>
    <property type="project" value="UniProtKB-KW"/>
</dbReference>
<dbReference type="InterPro" id="IPR011059">
    <property type="entry name" value="Metal-dep_hydrolase_composite"/>
</dbReference>
<dbReference type="GO" id="GO:0016814">
    <property type="term" value="F:hydrolase activity, acting on carbon-nitrogen (but not peptide) bonds, in cyclic amidines"/>
    <property type="evidence" value="ECO:0007669"/>
    <property type="project" value="UniProtKB-ARBA"/>
</dbReference>
<feature type="domain" description="Aminodeoxyfutalosine deaminase/Imidazolonepropionase-like composite" evidence="5">
    <location>
        <begin position="77"/>
        <end position="99"/>
    </location>
</feature>
<evidence type="ECO:0000256" key="1">
    <source>
        <dbReference type="ARBA" id="ARBA00022723"/>
    </source>
</evidence>
<dbReference type="InterPro" id="IPR032466">
    <property type="entry name" value="Metal_Hydrolase"/>
</dbReference>
<dbReference type="InterPro" id="IPR006680">
    <property type="entry name" value="Amidohydro-rel"/>
</dbReference>
<gene>
    <name evidence="6" type="ORF">CXU22_07260</name>
</gene>
<evidence type="ECO:0000313" key="6">
    <source>
        <dbReference type="EMBL" id="PNC17547.1"/>
    </source>
</evidence>
<accession>A0A2N8HCD2</accession>
<dbReference type="OrthoDB" id="9807210at2"/>
<dbReference type="Proteomes" id="UP000236000">
    <property type="component" value="Unassembled WGS sequence"/>
</dbReference>
<organism evidence="6 7">
    <name type="scientific">Akkermansia muciniphila</name>
    <dbReference type="NCBI Taxonomy" id="239935"/>
    <lineage>
        <taxon>Bacteria</taxon>
        <taxon>Pseudomonadati</taxon>
        <taxon>Verrucomicrobiota</taxon>
        <taxon>Verrucomicrobiia</taxon>
        <taxon>Verrucomicrobiales</taxon>
        <taxon>Akkermansiaceae</taxon>
        <taxon>Akkermansia</taxon>
    </lineage>
</organism>
<dbReference type="SUPFAM" id="SSF51338">
    <property type="entry name" value="Composite domain of metallo-dependent hydrolases"/>
    <property type="match status" value="1"/>
</dbReference>
<keyword evidence="1" id="KW-0479">Metal-binding</keyword>
<dbReference type="PANTHER" id="PTHR43794:SF11">
    <property type="entry name" value="AMIDOHYDROLASE-RELATED DOMAIN-CONTAINING PROTEIN"/>
    <property type="match status" value="1"/>
</dbReference>
<keyword evidence="3" id="KW-0862">Zinc</keyword>
<feature type="domain" description="Amidohydrolase-related" evidence="4">
    <location>
        <begin position="112"/>
        <end position="459"/>
    </location>
</feature>
<keyword evidence="2" id="KW-0378">Hydrolase</keyword>
<evidence type="ECO:0000259" key="4">
    <source>
        <dbReference type="Pfam" id="PF01979"/>
    </source>
</evidence>
<dbReference type="AlphaFoldDB" id="A0A2N8HCD2"/>
<dbReference type="Gene3D" id="3.20.20.140">
    <property type="entry name" value="Metal-dependent hydrolases"/>
    <property type="match status" value="1"/>
</dbReference>
<dbReference type="SUPFAM" id="SSF51556">
    <property type="entry name" value="Metallo-dependent hydrolases"/>
    <property type="match status" value="1"/>
</dbReference>
<evidence type="ECO:0000256" key="2">
    <source>
        <dbReference type="ARBA" id="ARBA00022801"/>
    </source>
</evidence>
<dbReference type="Gene3D" id="2.30.40.10">
    <property type="entry name" value="Urease, subunit C, domain 1"/>
    <property type="match status" value="1"/>
</dbReference>
<dbReference type="CDD" id="cd01298">
    <property type="entry name" value="ATZ_TRZ_like"/>
    <property type="match status" value="1"/>
</dbReference>
<protein>
    <submittedName>
        <fullName evidence="6">S-adenosylhomocysteine deaminase</fullName>
    </submittedName>
</protein>
<reference evidence="6 7" key="1">
    <citation type="journal article" date="2017" name="BMC Genomics">
        <title>Genome sequencing of 39 Akkermansia muciniphila isolates reveals its population structure, genomic and functional diverisity, and global distribution in mammalian gut microbiotas.</title>
        <authorList>
            <person name="Guo X."/>
            <person name="Li S."/>
            <person name="Zhang J."/>
            <person name="Wu F."/>
            <person name="Li X."/>
            <person name="Wu D."/>
            <person name="Zhang M."/>
            <person name="Ou Z."/>
            <person name="Jie Z."/>
            <person name="Yan Q."/>
            <person name="Li P."/>
            <person name="Yi J."/>
            <person name="Peng Y."/>
        </authorList>
    </citation>
    <scope>NUCLEOTIDE SEQUENCE [LARGE SCALE GENOMIC DNA]</scope>
    <source>
        <strain evidence="6 7">GP24</strain>
    </source>
</reference>